<evidence type="ECO:0000259" key="2">
    <source>
        <dbReference type="Pfam" id="PF00535"/>
    </source>
</evidence>
<dbReference type="PANTHER" id="PTHR22916:SF3">
    <property type="entry name" value="UDP-GLCNAC:BETAGAL BETA-1,3-N-ACETYLGLUCOSAMINYLTRANSFERASE-LIKE PROTEIN 1"/>
    <property type="match status" value="1"/>
</dbReference>
<dbReference type="Gene3D" id="3.90.550.10">
    <property type="entry name" value="Spore Coat Polysaccharide Biosynthesis Protein SpsA, Chain A"/>
    <property type="match status" value="1"/>
</dbReference>
<gene>
    <name evidence="3" type="ORF">G9U52_08130</name>
</gene>
<dbReference type="Proteomes" id="UP001165962">
    <property type="component" value="Unassembled WGS sequence"/>
</dbReference>
<dbReference type="EMBL" id="JAAOIW010000003">
    <property type="protein sequence ID" value="NHN29800.1"/>
    <property type="molecule type" value="Genomic_DNA"/>
</dbReference>
<evidence type="ECO:0000256" key="1">
    <source>
        <dbReference type="ARBA" id="ARBA00006739"/>
    </source>
</evidence>
<evidence type="ECO:0000313" key="4">
    <source>
        <dbReference type="Proteomes" id="UP001165962"/>
    </source>
</evidence>
<sequence>MGFPLVSIVIPAYNRPHTLQIAIDSVLEQTYPNIEIIICDDSTDDRVQEMLVPYLASSPQIKYHKNERNLFLENWHKCFDLASGDYINYLMDDDVFHKEKIAKMIYFFNEFENIALVTSYRQTIDESGQFLPPIWATVKLYQETRILDGKELANFVLTRCINFIGEPTTVLFRKKDLTELFGVYKGKQYSLINDLATWLSLLSKGKAVYIPDTLSYFRLHPDQNSNKMDLIKKGSEWLDIIIASREDGFLDTDDLFKTALHCYRNHVKKNHQYVEDIKRIDKILITLDQNPLI</sequence>
<dbReference type="InterPro" id="IPR029044">
    <property type="entry name" value="Nucleotide-diphossugar_trans"/>
</dbReference>
<dbReference type="PANTHER" id="PTHR22916">
    <property type="entry name" value="GLYCOSYLTRANSFERASE"/>
    <property type="match status" value="1"/>
</dbReference>
<protein>
    <submittedName>
        <fullName evidence="3">Glycosyltransferase family 2 protein</fullName>
    </submittedName>
</protein>
<comment type="similarity">
    <text evidence="1">Belongs to the glycosyltransferase 2 family.</text>
</comment>
<accession>A0ABX0J320</accession>
<keyword evidence="4" id="KW-1185">Reference proteome</keyword>
<reference evidence="3" key="1">
    <citation type="submission" date="2020-03" db="EMBL/GenBank/DDBJ databases">
        <title>Draft sequencing of Paenibacilllus sp. S3N08.</title>
        <authorList>
            <person name="Kim D.-U."/>
        </authorList>
    </citation>
    <scope>NUCLEOTIDE SEQUENCE</scope>
    <source>
        <strain evidence="3">S3N08</strain>
    </source>
</reference>
<dbReference type="RefSeq" id="WP_166148267.1">
    <property type="nucleotide sequence ID" value="NZ_JAAOIW010000003.1"/>
</dbReference>
<proteinExistence type="inferred from homology"/>
<feature type="domain" description="Glycosyltransferase 2-like" evidence="2">
    <location>
        <begin position="7"/>
        <end position="175"/>
    </location>
</feature>
<evidence type="ECO:0000313" key="3">
    <source>
        <dbReference type="EMBL" id="NHN29800.1"/>
    </source>
</evidence>
<dbReference type="InterPro" id="IPR001173">
    <property type="entry name" value="Glyco_trans_2-like"/>
</dbReference>
<dbReference type="Pfam" id="PF00535">
    <property type="entry name" value="Glycos_transf_2"/>
    <property type="match status" value="1"/>
</dbReference>
<name>A0ABX0J320_9BACL</name>
<comment type="caution">
    <text evidence="3">The sequence shown here is derived from an EMBL/GenBank/DDBJ whole genome shotgun (WGS) entry which is preliminary data.</text>
</comment>
<organism evidence="3 4">
    <name type="scientific">Paenibacillus agricola</name>
    <dbReference type="NCBI Taxonomy" id="2716264"/>
    <lineage>
        <taxon>Bacteria</taxon>
        <taxon>Bacillati</taxon>
        <taxon>Bacillota</taxon>
        <taxon>Bacilli</taxon>
        <taxon>Bacillales</taxon>
        <taxon>Paenibacillaceae</taxon>
        <taxon>Paenibacillus</taxon>
    </lineage>
</organism>
<dbReference type="SUPFAM" id="SSF53448">
    <property type="entry name" value="Nucleotide-diphospho-sugar transferases"/>
    <property type="match status" value="1"/>
</dbReference>
<dbReference type="CDD" id="cd00761">
    <property type="entry name" value="Glyco_tranf_GTA_type"/>
    <property type="match status" value="1"/>
</dbReference>